<keyword evidence="4" id="KW-0645">Protease</keyword>
<accession>A0A9N8H3W5</accession>
<evidence type="ECO:0000256" key="9">
    <source>
        <dbReference type="ARBA" id="ARBA00022989"/>
    </source>
</evidence>
<feature type="transmembrane region" description="Helical" evidence="12">
    <location>
        <begin position="144"/>
        <end position="163"/>
    </location>
</feature>
<sequence>MLIRNAFSPMMRVAVTGGRPSLLSIRGGLPKNSAWLLHRPNNPALISAAFLTTQSNGSPVHAASSSLRSRRTQPLAPLLPFPHHRAVALFSSSGGAPKGGGRAGLFASVLGAGALIVGKGKYILGALKLTKFASLGSMFVTVGAYTMLFGFPYAVGMVGLIAVHETGHALVMLRYGIPFSPMVFVPFMGAAVAMKDMPKDAMQDAVIAFGGPVLGTVGAMGVAVAAQATDSQLLFALADFGYMINLINMIPIGALDGGKIAGACSPYAGVVGLGMGGGLLYGGVISNPIFYLVMLAGGWSTFQRFYDPKGYAPPNFYKITPTQKAGISAGYVGLVGTIMLAMSANAVNKKSPEEIKRYQELSIDARY</sequence>
<evidence type="ECO:0000256" key="2">
    <source>
        <dbReference type="ARBA" id="ARBA00004141"/>
    </source>
</evidence>
<comment type="similarity">
    <text evidence="3">Belongs to the peptidase M50B family.</text>
</comment>
<protein>
    <submittedName>
        <fullName evidence="14">Metalloendopeptidase activity</fullName>
    </submittedName>
</protein>
<keyword evidence="7" id="KW-0378">Hydrolase</keyword>
<gene>
    <name evidence="14" type="ORF">SEMRO_98_G050470.1</name>
</gene>
<dbReference type="CDD" id="cd06160">
    <property type="entry name" value="S2P-M50_like_2"/>
    <property type="match status" value="1"/>
</dbReference>
<evidence type="ECO:0000256" key="5">
    <source>
        <dbReference type="ARBA" id="ARBA00022692"/>
    </source>
</evidence>
<feature type="transmembrane region" description="Helical" evidence="12">
    <location>
        <begin position="206"/>
        <end position="226"/>
    </location>
</feature>
<evidence type="ECO:0000313" key="15">
    <source>
        <dbReference type="Proteomes" id="UP001153069"/>
    </source>
</evidence>
<feature type="transmembrane region" description="Helical" evidence="12">
    <location>
        <begin position="289"/>
        <end position="306"/>
    </location>
</feature>
<dbReference type="OrthoDB" id="195057at2759"/>
<dbReference type="PANTHER" id="PTHR39188:SF3">
    <property type="entry name" value="STAGE IV SPORULATION PROTEIN FB"/>
    <property type="match status" value="1"/>
</dbReference>
<reference evidence="14" key="1">
    <citation type="submission" date="2020-06" db="EMBL/GenBank/DDBJ databases">
        <authorList>
            <consortium name="Plant Systems Biology data submission"/>
        </authorList>
    </citation>
    <scope>NUCLEOTIDE SEQUENCE</scope>
    <source>
        <strain evidence="14">D6</strain>
    </source>
</reference>
<evidence type="ECO:0000256" key="4">
    <source>
        <dbReference type="ARBA" id="ARBA00022670"/>
    </source>
</evidence>
<keyword evidence="9 12" id="KW-1133">Transmembrane helix</keyword>
<keyword evidence="11 12" id="KW-0472">Membrane</keyword>
<comment type="caution">
    <text evidence="14">The sequence shown here is derived from an EMBL/GenBank/DDBJ whole genome shotgun (WGS) entry which is preliminary data.</text>
</comment>
<keyword evidence="6" id="KW-0479">Metal-binding</keyword>
<evidence type="ECO:0000256" key="10">
    <source>
        <dbReference type="ARBA" id="ARBA00023049"/>
    </source>
</evidence>
<feature type="transmembrane region" description="Helical" evidence="12">
    <location>
        <begin position="233"/>
        <end position="254"/>
    </location>
</feature>
<keyword evidence="5 12" id="KW-0812">Transmembrane</keyword>
<dbReference type="GO" id="GO:0046872">
    <property type="term" value="F:metal ion binding"/>
    <property type="evidence" value="ECO:0007669"/>
    <property type="project" value="UniProtKB-KW"/>
</dbReference>
<dbReference type="GO" id="GO:0006508">
    <property type="term" value="P:proteolysis"/>
    <property type="evidence" value="ECO:0007669"/>
    <property type="project" value="UniProtKB-KW"/>
</dbReference>
<organism evidence="14 15">
    <name type="scientific">Seminavis robusta</name>
    <dbReference type="NCBI Taxonomy" id="568900"/>
    <lineage>
        <taxon>Eukaryota</taxon>
        <taxon>Sar</taxon>
        <taxon>Stramenopiles</taxon>
        <taxon>Ochrophyta</taxon>
        <taxon>Bacillariophyta</taxon>
        <taxon>Bacillariophyceae</taxon>
        <taxon>Bacillariophycidae</taxon>
        <taxon>Naviculales</taxon>
        <taxon>Naviculaceae</taxon>
        <taxon>Seminavis</taxon>
    </lineage>
</organism>
<dbReference type="InterPro" id="IPR008915">
    <property type="entry name" value="Peptidase_M50"/>
</dbReference>
<evidence type="ECO:0000256" key="6">
    <source>
        <dbReference type="ARBA" id="ARBA00022723"/>
    </source>
</evidence>
<keyword evidence="8" id="KW-0862">Zinc</keyword>
<dbReference type="AlphaFoldDB" id="A0A9N8H3W5"/>
<evidence type="ECO:0000256" key="1">
    <source>
        <dbReference type="ARBA" id="ARBA00001947"/>
    </source>
</evidence>
<feature type="transmembrane region" description="Helical" evidence="12">
    <location>
        <begin position="260"/>
        <end position="282"/>
    </location>
</feature>
<feature type="transmembrane region" description="Helical" evidence="12">
    <location>
        <begin position="103"/>
        <end position="124"/>
    </location>
</feature>
<dbReference type="Proteomes" id="UP001153069">
    <property type="component" value="Unassembled WGS sequence"/>
</dbReference>
<dbReference type="GO" id="GO:0008237">
    <property type="term" value="F:metallopeptidase activity"/>
    <property type="evidence" value="ECO:0007669"/>
    <property type="project" value="UniProtKB-KW"/>
</dbReference>
<dbReference type="Pfam" id="PF02163">
    <property type="entry name" value="Peptidase_M50"/>
    <property type="match status" value="1"/>
</dbReference>
<keyword evidence="10" id="KW-0482">Metalloprotease</keyword>
<evidence type="ECO:0000256" key="7">
    <source>
        <dbReference type="ARBA" id="ARBA00022801"/>
    </source>
</evidence>
<dbReference type="GO" id="GO:0016020">
    <property type="term" value="C:membrane"/>
    <property type="evidence" value="ECO:0007669"/>
    <property type="project" value="UniProtKB-SubCell"/>
</dbReference>
<evidence type="ECO:0000256" key="8">
    <source>
        <dbReference type="ARBA" id="ARBA00022833"/>
    </source>
</evidence>
<feature type="transmembrane region" description="Helical" evidence="12">
    <location>
        <begin position="175"/>
        <end position="194"/>
    </location>
</feature>
<feature type="domain" description="Peptidase M50" evidence="13">
    <location>
        <begin position="154"/>
        <end position="225"/>
    </location>
</feature>
<comment type="subcellular location">
    <subcellularLocation>
        <location evidence="2">Membrane</location>
        <topology evidence="2">Multi-pass membrane protein</topology>
    </subcellularLocation>
</comment>
<evidence type="ECO:0000256" key="3">
    <source>
        <dbReference type="ARBA" id="ARBA00007931"/>
    </source>
</evidence>
<evidence type="ECO:0000256" key="12">
    <source>
        <dbReference type="SAM" id="Phobius"/>
    </source>
</evidence>
<keyword evidence="15" id="KW-1185">Reference proteome</keyword>
<evidence type="ECO:0000256" key="11">
    <source>
        <dbReference type="ARBA" id="ARBA00023136"/>
    </source>
</evidence>
<dbReference type="PANTHER" id="PTHR39188">
    <property type="entry name" value="MEMBRANE-ASSOCIATED ZINC METALLOPROTEASE M50B"/>
    <property type="match status" value="1"/>
</dbReference>
<evidence type="ECO:0000313" key="14">
    <source>
        <dbReference type="EMBL" id="CAB9501038.1"/>
    </source>
</evidence>
<comment type="cofactor">
    <cofactor evidence="1">
        <name>Zn(2+)</name>
        <dbReference type="ChEBI" id="CHEBI:29105"/>
    </cofactor>
</comment>
<name>A0A9N8H3W5_9STRA</name>
<proteinExistence type="inferred from homology"/>
<dbReference type="EMBL" id="CAICTM010000097">
    <property type="protein sequence ID" value="CAB9501038.1"/>
    <property type="molecule type" value="Genomic_DNA"/>
</dbReference>
<feature type="transmembrane region" description="Helical" evidence="12">
    <location>
        <begin position="326"/>
        <end position="347"/>
    </location>
</feature>
<evidence type="ECO:0000259" key="13">
    <source>
        <dbReference type="Pfam" id="PF02163"/>
    </source>
</evidence>